<comment type="caution">
    <text evidence="11">The sequence shown here is derived from an EMBL/GenBank/DDBJ whole genome shotgun (WGS) entry which is preliminary data.</text>
</comment>
<dbReference type="Proteomes" id="UP000769780">
    <property type="component" value="Unassembled WGS sequence"/>
</dbReference>
<comment type="function">
    <text evidence="6">Involved in pyrimidine base degradation. Catalyzes physiologically the reduction of uracil to 5,6-dihydrouracil (DHU) by using NADH as a specific cosubstrate. It also catalyzes the reverse reaction and the reduction of thymine to 5,6-dihydrothymine (DHT).</text>
</comment>
<feature type="domain" description="Dihydroprymidine dehydrogenase" evidence="10">
    <location>
        <begin position="16"/>
        <end position="114"/>
    </location>
</feature>
<evidence type="ECO:0000313" key="11">
    <source>
        <dbReference type="EMBL" id="MBY0099522.1"/>
    </source>
</evidence>
<dbReference type="PANTHER" id="PTHR43073">
    <property type="entry name" value="DIHYDROPYRIMIDINE DEHYDROGENASE [NADP(+)]"/>
    <property type="match status" value="1"/>
</dbReference>
<dbReference type="PANTHER" id="PTHR43073:SF2">
    <property type="entry name" value="DIHYDROPYRIMIDINE DEHYDROGENASE [NADP(+)]"/>
    <property type="match status" value="1"/>
</dbReference>
<evidence type="ECO:0000256" key="2">
    <source>
        <dbReference type="ARBA" id="ARBA00030119"/>
    </source>
</evidence>
<name>A0ABS7KB60_9BACI</name>
<evidence type="ECO:0000259" key="10">
    <source>
        <dbReference type="Pfam" id="PF14691"/>
    </source>
</evidence>
<evidence type="ECO:0000256" key="1">
    <source>
        <dbReference type="ARBA" id="ARBA00023002"/>
    </source>
</evidence>
<evidence type="ECO:0000256" key="7">
    <source>
        <dbReference type="ARBA" id="ARBA00049714"/>
    </source>
</evidence>
<dbReference type="Pfam" id="PF14691">
    <property type="entry name" value="Fer4_20"/>
    <property type="match status" value="1"/>
</dbReference>
<dbReference type="InterPro" id="IPR023753">
    <property type="entry name" value="FAD/NAD-binding_dom"/>
</dbReference>
<comment type="catalytic activity">
    <reaction evidence="4">
        <text>5,6-dihydrothymine + NAD(+) = thymine + NADH + H(+)</text>
        <dbReference type="Rhea" id="RHEA:28791"/>
        <dbReference type="ChEBI" id="CHEBI:15378"/>
        <dbReference type="ChEBI" id="CHEBI:17821"/>
        <dbReference type="ChEBI" id="CHEBI:27468"/>
        <dbReference type="ChEBI" id="CHEBI:57540"/>
        <dbReference type="ChEBI" id="CHEBI:57945"/>
        <dbReference type="EC" id="1.3.1.1"/>
    </reaction>
</comment>
<evidence type="ECO:0000313" key="12">
    <source>
        <dbReference type="Proteomes" id="UP000769780"/>
    </source>
</evidence>
<dbReference type="EC" id="1.3.1.1" evidence="8"/>
<evidence type="ECO:0000259" key="9">
    <source>
        <dbReference type="Pfam" id="PF07992"/>
    </source>
</evidence>
<evidence type="ECO:0000256" key="3">
    <source>
        <dbReference type="ARBA" id="ARBA00032722"/>
    </source>
</evidence>
<dbReference type="SUPFAM" id="SSF46548">
    <property type="entry name" value="alpha-helical ferredoxin"/>
    <property type="match status" value="1"/>
</dbReference>
<dbReference type="Gene3D" id="1.10.1060.10">
    <property type="entry name" value="Alpha-helical ferredoxin"/>
    <property type="match status" value="1"/>
</dbReference>
<evidence type="ECO:0000256" key="5">
    <source>
        <dbReference type="ARBA" id="ARBA00048792"/>
    </source>
</evidence>
<sequence length="402" mass="43827">MTRTSVLEYEPTKIEAYDFRRAMEEASRCLLCEDAPCSKGCPAKTDPGKFIRSIRLKNVNGAAETIRENNILGASCALICPQEKLCEKECSRTGIDRPIQIGKLQQFAMEHERALDKTYLSKKDTYTGKRVACIGSGPASLACAADLAKEGVEVTIFEEHQKIGGMLRYTIPPFRLPDSVLDQDISQLEKLGVKFELNHRVTPAELKYLQQEYDQVFVGAGTWQPKKLPIPGADLPGVVLALDFLAQAKENHKEMAPLGDVVIIGGGDVGMDCAATSKLLGATSIYNVFLESLEGAPAVQSEKDFVFKLGISLISEFKPVEFIGNGKVEKVKFQHITNESTILLKCDTVILAVGQKMSEDTCSLKESEHIFIGGDMANGGNTAVQAIGEGRIAAAKIMESFK</sequence>
<dbReference type="Pfam" id="PF07992">
    <property type="entry name" value="Pyr_redox_2"/>
    <property type="match status" value="1"/>
</dbReference>
<accession>A0ABS7KB60</accession>
<feature type="domain" description="FAD/NAD(P)-binding" evidence="9">
    <location>
        <begin position="130"/>
        <end position="361"/>
    </location>
</feature>
<keyword evidence="12" id="KW-1185">Reference proteome</keyword>
<proteinExistence type="predicted"/>
<dbReference type="PRINTS" id="PR00419">
    <property type="entry name" value="ADXRDTASE"/>
</dbReference>
<organism evidence="11 12">
    <name type="scientific">Mesobacillus maritimus</name>
    <dbReference type="NCBI Taxonomy" id="1643336"/>
    <lineage>
        <taxon>Bacteria</taxon>
        <taxon>Bacillati</taxon>
        <taxon>Bacillota</taxon>
        <taxon>Bacilli</taxon>
        <taxon>Bacillales</taxon>
        <taxon>Bacillaceae</taxon>
        <taxon>Mesobacillus</taxon>
    </lineage>
</organism>
<dbReference type="InterPro" id="IPR009051">
    <property type="entry name" value="Helical_ferredxn"/>
</dbReference>
<evidence type="ECO:0000256" key="4">
    <source>
        <dbReference type="ARBA" id="ARBA00047685"/>
    </source>
</evidence>
<reference evidence="11 12" key="1">
    <citation type="submission" date="2020-07" db="EMBL/GenBank/DDBJ databases">
        <title>Fungal Genomes of the International Space Station.</title>
        <authorList>
            <person name="Seuylemezian A."/>
            <person name="Singh N.K."/>
            <person name="Wood J."/>
            <person name="Venkateswaran K."/>
        </authorList>
    </citation>
    <scope>NUCLEOTIDE SEQUENCE [LARGE SCALE GENOMIC DNA]</scope>
    <source>
        <strain evidence="11 12">PL-B2</strain>
    </source>
</reference>
<evidence type="ECO:0000256" key="6">
    <source>
        <dbReference type="ARBA" id="ARBA00049578"/>
    </source>
</evidence>
<dbReference type="InterPro" id="IPR028261">
    <property type="entry name" value="DPD_II"/>
</dbReference>
<gene>
    <name evidence="11" type="ORF">H0185_22420</name>
</gene>
<dbReference type="Gene3D" id="3.50.50.60">
    <property type="entry name" value="FAD/NAD(P)-binding domain"/>
    <property type="match status" value="2"/>
</dbReference>
<dbReference type="SUPFAM" id="SSF51971">
    <property type="entry name" value="Nucleotide-binding domain"/>
    <property type="match status" value="1"/>
</dbReference>
<dbReference type="EMBL" id="JACWFH010000037">
    <property type="protein sequence ID" value="MBY0099522.1"/>
    <property type="molecule type" value="Genomic_DNA"/>
</dbReference>
<comment type="subunit">
    <text evidence="7">Heterotetramer of 2 PreA and 2 PreT subunits.</text>
</comment>
<evidence type="ECO:0000256" key="8">
    <source>
        <dbReference type="ARBA" id="ARBA00049728"/>
    </source>
</evidence>
<protein>
    <recommendedName>
        <fullName evidence="8">dihydrouracil dehydrogenase (NAD(+))</fullName>
        <ecNumber evidence="8">1.3.1.1</ecNumber>
    </recommendedName>
    <alternativeName>
        <fullName evidence="3">Dihydrothymine dehydrogenase</fullName>
    </alternativeName>
    <alternativeName>
        <fullName evidence="2">Dihydrouracil dehydrogenase</fullName>
    </alternativeName>
</protein>
<dbReference type="InterPro" id="IPR036188">
    <property type="entry name" value="FAD/NAD-bd_sf"/>
</dbReference>
<keyword evidence="1" id="KW-0560">Oxidoreductase</keyword>
<comment type="catalytic activity">
    <reaction evidence="5">
        <text>5,6-dihydrouracil + NAD(+) = uracil + NADH + H(+)</text>
        <dbReference type="Rhea" id="RHEA:20189"/>
        <dbReference type="ChEBI" id="CHEBI:15378"/>
        <dbReference type="ChEBI" id="CHEBI:15901"/>
        <dbReference type="ChEBI" id="CHEBI:17568"/>
        <dbReference type="ChEBI" id="CHEBI:57540"/>
        <dbReference type="ChEBI" id="CHEBI:57945"/>
        <dbReference type="EC" id="1.3.1.1"/>
    </reaction>
</comment>
<dbReference type="RefSeq" id="WP_221875740.1">
    <property type="nucleotide sequence ID" value="NZ_JACWFH010000037.1"/>
</dbReference>